<feature type="domain" description="Kinetochore protein Ndc80 CH" evidence="13">
    <location>
        <begin position="47"/>
        <end position="167"/>
    </location>
</feature>
<evidence type="ECO:0000313" key="16">
    <source>
        <dbReference type="EMBL" id="CAE1247475.1"/>
    </source>
</evidence>
<dbReference type="Pfam" id="PF24487">
    <property type="entry name" value="NDC80_loop"/>
    <property type="match status" value="1"/>
</dbReference>
<dbReference type="GO" id="GO:0005634">
    <property type="term" value="C:nucleus"/>
    <property type="evidence" value="ECO:0007669"/>
    <property type="project" value="UniProtKB-SubCell"/>
</dbReference>
<dbReference type="Gene3D" id="6.10.250.1950">
    <property type="match status" value="1"/>
</dbReference>
<keyword evidence="3 10" id="KW-0132">Cell division</keyword>
<keyword evidence="2 10" id="KW-0158">Chromosome</keyword>
<dbReference type="InterPro" id="IPR040967">
    <property type="entry name" value="DUF5595"/>
</dbReference>
<keyword evidence="6 11" id="KW-0175">Coiled coil</keyword>
<keyword evidence="7 10" id="KW-0539">Nucleus</keyword>
<dbReference type="FunFam" id="1.10.418.30:FF:000002">
    <property type="entry name" value="NDC80, kinetochore complex component"/>
    <property type="match status" value="1"/>
</dbReference>
<dbReference type="InterPro" id="IPR005550">
    <property type="entry name" value="Kinetochore_Ndc80"/>
</dbReference>
<keyword evidence="8 10" id="KW-0131">Cell cycle</keyword>
<comment type="subcellular location">
    <subcellularLocation>
        <location evidence="10">Chromosome</location>
        <location evidence="10">Centromere</location>
        <location evidence="10">Kinetochore</location>
    </subcellularLocation>
    <subcellularLocation>
        <location evidence="10">Nucleus</location>
    </subcellularLocation>
</comment>
<dbReference type="GO" id="GO:0051301">
    <property type="term" value="P:cell division"/>
    <property type="evidence" value="ECO:0007669"/>
    <property type="project" value="UniProtKB-UniRule"/>
</dbReference>
<dbReference type="Pfam" id="PF03801">
    <property type="entry name" value="Ndc80_HEC"/>
    <property type="match status" value="1"/>
</dbReference>
<name>A0A812C0R7_ACAPH</name>
<evidence type="ECO:0000256" key="3">
    <source>
        <dbReference type="ARBA" id="ARBA00022618"/>
    </source>
</evidence>
<feature type="domain" description="DUF5595" evidence="14">
    <location>
        <begin position="186"/>
        <end position="241"/>
    </location>
</feature>
<dbReference type="PANTHER" id="PTHR10643:SF2">
    <property type="entry name" value="KINETOCHORE PROTEIN NDC80 HOMOLOG"/>
    <property type="match status" value="1"/>
</dbReference>
<feature type="region of interest" description="Disordered" evidence="12">
    <location>
        <begin position="1"/>
        <end position="25"/>
    </location>
</feature>
<dbReference type="EMBL" id="CAHIKZ030000973">
    <property type="protein sequence ID" value="CAE1247475.1"/>
    <property type="molecule type" value="Genomic_DNA"/>
</dbReference>
<keyword evidence="5 10" id="KW-0995">Kinetochore</keyword>
<dbReference type="InterPro" id="IPR038273">
    <property type="entry name" value="Ndc80_sf"/>
</dbReference>
<evidence type="ECO:0000256" key="9">
    <source>
        <dbReference type="ARBA" id="ARBA00023328"/>
    </source>
</evidence>
<accession>A0A812C0R7</accession>
<evidence type="ECO:0000256" key="5">
    <source>
        <dbReference type="ARBA" id="ARBA00022838"/>
    </source>
</evidence>
<keyword evidence="17" id="KW-1185">Reference proteome</keyword>
<evidence type="ECO:0000259" key="14">
    <source>
        <dbReference type="Pfam" id="PF18077"/>
    </source>
</evidence>
<feature type="domain" description="Kinetochore protein NDC80 loop region" evidence="15">
    <location>
        <begin position="319"/>
        <end position="543"/>
    </location>
</feature>
<dbReference type="OrthoDB" id="7459479at2759"/>
<comment type="caution">
    <text evidence="16">The sequence shown here is derived from an EMBL/GenBank/DDBJ whole genome shotgun (WGS) entry which is preliminary data.</text>
</comment>
<evidence type="ECO:0000256" key="1">
    <source>
        <dbReference type="ARBA" id="ARBA00007050"/>
    </source>
</evidence>
<dbReference type="Gene3D" id="1.10.418.30">
    <property type="entry name" value="Ncd80 complex, Ncd80 subunit"/>
    <property type="match status" value="1"/>
</dbReference>
<dbReference type="GO" id="GO:0005737">
    <property type="term" value="C:cytoplasm"/>
    <property type="evidence" value="ECO:0007669"/>
    <property type="project" value="UniProtKB-ARBA"/>
</dbReference>
<keyword evidence="9 10" id="KW-0137">Centromere</keyword>
<dbReference type="GO" id="GO:0005815">
    <property type="term" value="C:microtubule organizing center"/>
    <property type="evidence" value="ECO:0007669"/>
    <property type="project" value="UniProtKB-ARBA"/>
</dbReference>
<evidence type="ECO:0000259" key="13">
    <source>
        <dbReference type="Pfam" id="PF03801"/>
    </source>
</evidence>
<dbReference type="InterPro" id="IPR057091">
    <property type="entry name" value="NDC80_loop"/>
</dbReference>
<dbReference type="GO" id="GO:0031262">
    <property type="term" value="C:Ndc80 complex"/>
    <property type="evidence" value="ECO:0007669"/>
    <property type="project" value="UniProtKB-UniRule"/>
</dbReference>
<protein>
    <recommendedName>
        <fullName evidence="10">Kinetochore protein NDC80</fullName>
    </recommendedName>
</protein>
<comment type="similarity">
    <text evidence="1 10">Belongs to the NDC80/HEC1 family.</text>
</comment>
<proteinExistence type="inferred from homology"/>
<evidence type="ECO:0000256" key="7">
    <source>
        <dbReference type="ARBA" id="ARBA00023242"/>
    </source>
</evidence>
<keyword evidence="4 10" id="KW-0498">Mitosis</keyword>
<reference evidence="16" key="1">
    <citation type="submission" date="2021-01" db="EMBL/GenBank/DDBJ databases">
        <authorList>
            <person name="Li R."/>
            <person name="Bekaert M."/>
        </authorList>
    </citation>
    <scope>NUCLEOTIDE SEQUENCE</scope>
    <source>
        <strain evidence="16">Farmed</strain>
    </source>
</reference>
<feature type="compositionally biased region" description="Polar residues" evidence="12">
    <location>
        <begin position="8"/>
        <end position="22"/>
    </location>
</feature>
<evidence type="ECO:0000256" key="10">
    <source>
        <dbReference type="RuleBase" id="RU368072"/>
    </source>
</evidence>
<dbReference type="GO" id="GO:0000226">
    <property type="term" value="P:microtubule cytoskeleton organization"/>
    <property type="evidence" value="ECO:0007669"/>
    <property type="project" value="UniProtKB-ARBA"/>
</dbReference>
<evidence type="ECO:0000256" key="6">
    <source>
        <dbReference type="ARBA" id="ARBA00023054"/>
    </source>
</evidence>
<dbReference type="Pfam" id="PF18077">
    <property type="entry name" value="DUF5595"/>
    <property type="match status" value="1"/>
</dbReference>
<gene>
    <name evidence="16" type="ORF">SPHA_25689</name>
</gene>
<comment type="subunit">
    <text evidence="10">Component of the NDC80 complex.</text>
</comment>
<evidence type="ECO:0000256" key="4">
    <source>
        <dbReference type="ARBA" id="ARBA00022776"/>
    </source>
</evidence>
<evidence type="ECO:0000313" key="17">
    <source>
        <dbReference type="Proteomes" id="UP000597762"/>
    </source>
</evidence>
<feature type="coiled-coil region" evidence="11">
    <location>
        <begin position="276"/>
        <end position="334"/>
    </location>
</feature>
<comment type="function">
    <text evidence="10">Acts as a component of the essential kinetochore-associated NDC80 complex, which is required for chromosome segregation and spindle checkpoint activity.</text>
</comment>
<sequence length="569" mass="65630">MVRFPSTDRLSSGRFSTGQNGRASLLGRTSIGKSSIGGNMSKRMSHGFDRGRTELRDSRPLSSRAFQQRCVKILYEFLTSHGYSSNITPKTLLSPTTKDFLKVFEFIVKHIEYKYKVPDKYEEEIPKYLRLLGYPFTISRSSMFAVGSPHTWPAVLAALVWLVDLVNTGLTMNEEIDKLIFPEDFDGASDSKLVFKYLVDAYKSYMSGSDSFEDLDNNFHEAFRHKYFEYEEHADSLQELQETAAMQEKDLVQMSNYLAELGIFESKLDLGEINEIKVFEAELENQLAQLKTLQTVFDNQEYTPTDVERFRMEEQQHQSQIDTSEKDIAQLDEELWNDEMSIGKHQDKLNENCGQHNKLCRILELIPVSAKNSSGLDFELKPSLLDGSTQDQFQKHKLQLLEVKNKIADEVHVANAEKRKLENVLEQELEQVEEMSNKVKALGTNLKRMEETFKSEKNLYEQSIGSKQALYDQEYEELNECHKTVQQLEHDIDLRKVELTKVQEWAAKEIEKNDKKVEEYVEFLRKVVKRVAEHKARITTCLKAASDESSVKKKKLAESARQLAETEAL</sequence>
<dbReference type="Proteomes" id="UP000597762">
    <property type="component" value="Unassembled WGS sequence"/>
</dbReference>
<evidence type="ECO:0000259" key="15">
    <source>
        <dbReference type="Pfam" id="PF24487"/>
    </source>
</evidence>
<dbReference type="InterPro" id="IPR055260">
    <property type="entry name" value="Ndc80_CH"/>
</dbReference>
<dbReference type="PANTHER" id="PTHR10643">
    <property type="entry name" value="KINETOCHORE PROTEIN NDC80"/>
    <property type="match status" value="1"/>
</dbReference>
<dbReference type="AlphaFoldDB" id="A0A812C0R7"/>
<evidence type="ECO:0000256" key="8">
    <source>
        <dbReference type="ARBA" id="ARBA00023306"/>
    </source>
</evidence>
<organism evidence="16 17">
    <name type="scientific">Acanthosepion pharaonis</name>
    <name type="common">Pharaoh cuttlefish</name>
    <name type="synonym">Sepia pharaonis</name>
    <dbReference type="NCBI Taxonomy" id="158019"/>
    <lineage>
        <taxon>Eukaryota</taxon>
        <taxon>Metazoa</taxon>
        <taxon>Spiralia</taxon>
        <taxon>Lophotrochozoa</taxon>
        <taxon>Mollusca</taxon>
        <taxon>Cephalopoda</taxon>
        <taxon>Coleoidea</taxon>
        <taxon>Decapodiformes</taxon>
        <taxon>Sepiida</taxon>
        <taxon>Sepiina</taxon>
        <taxon>Sepiidae</taxon>
        <taxon>Acanthosepion</taxon>
    </lineage>
</organism>
<feature type="coiled-coil region" evidence="11">
    <location>
        <begin position="404"/>
        <end position="491"/>
    </location>
</feature>
<dbReference type="GO" id="GO:0051315">
    <property type="term" value="P:attachment of mitotic spindle microtubules to kinetochore"/>
    <property type="evidence" value="ECO:0007669"/>
    <property type="project" value="UniProtKB-UniRule"/>
</dbReference>
<evidence type="ECO:0000256" key="11">
    <source>
        <dbReference type="SAM" id="Coils"/>
    </source>
</evidence>
<evidence type="ECO:0000256" key="2">
    <source>
        <dbReference type="ARBA" id="ARBA00022454"/>
    </source>
</evidence>
<evidence type="ECO:0000256" key="12">
    <source>
        <dbReference type="SAM" id="MobiDB-lite"/>
    </source>
</evidence>